<proteinExistence type="predicted"/>
<gene>
    <name evidence="3" type="ORF">R1sor_007393</name>
</gene>
<organism evidence="3 4">
    <name type="scientific">Riccia sorocarpa</name>
    <dbReference type="NCBI Taxonomy" id="122646"/>
    <lineage>
        <taxon>Eukaryota</taxon>
        <taxon>Viridiplantae</taxon>
        <taxon>Streptophyta</taxon>
        <taxon>Embryophyta</taxon>
        <taxon>Marchantiophyta</taxon>
        <taxon>Marchantiopsida</taxon>
        <taxon>Marchantiidae</taxon>
        <taxon>Marchantiales</taxon>
        <taxon>Ricciaceae</taxon>
        <taxon>Riccia</taxon>
    </lineage>
</organism>
<evidence type="ECO:0000313" key="4">
    <source>
        <dbReference type="Proteomes" id="UP001633002"/>
    </source>
</evidence>
<evidence type="ECO:0000313" key="3">
    <source>
        <dbReference type="EMBL" id="KAL3693742.1"/>
    </source>
</evidence>
<name>A0ABD3HT95_9MARC</name>
<dbReference type="SUPFAM" id="SSF53098">
    <property type="entry name" value="Ribonuclease H-like"/>
    <property type="match status" value="1"/>
</dbReference>
<comment type="caution">
    <text evidence="3">The sequence shown here is derived from an EMBL/GenBank/DDBJ whole genome shotgun (WGS) entry which is preliminary data.</text>
</comment>
<dbReference type="InterPro" id="IPR007021">
    <property type="entry name" value="DUF659"/>
</dbReference>
<evidence type="ECO:0000259" key="2">
    <source>
        <dbReference type="Pfam" id="PF04937"/>
    </source>
</evidence>
<accession>A0ABD3HT95</accession>
<dbReference type="AlphaFoldDB" id="A0ABD3HT95"/>
<dbReference type="PANTHER" id="PTHR32166">
    <property type="entry name" value="OSJNBA0013A04.12 PROTEIN"/>
    <property type="match status" value="1"/>
</dbReference>
<dbReference type="Proteomes" id="UP001633002">
    <property type="component" value="Unassembled WGS sequence"/>
</dbReference>
<feature type="domain" description="DUF659" evidence="2">
    <location>
        <begin position="210"/>
        <end position="344"/>
    </location>
</feature>
<dbReference type="EMBL" id="JBJQOH010000003">
    <property type="protein sequence ID" value="KAL3693742.1"/>
    <property type="molecule type" value="Genomic_DNA"/>
</dbReference>
<dbReference type="InterPro" id="IPR012337">
    <property type="entry name" value="RNaseH-like_sf"/>
</dbReference>
<protein>
    <recommendedName>
        <fullName evidence="2">DUF659 domain-containing protein</fullName>
    </recommendedName>
</protein>
<dbReference type="Pfam" id="PF04937">
    <property type="entry name" value="DUF659"/>
    <property type="match status" value="1"/>
</dbReference>
<sequence>MKTRNVEIGPSAQDAGIPQPRDKTGKFTIKHYIVLPYQKSRTPRIRCKYCPFDINHNITRMEHHLTGLKTAPPKASTTLIKKGEKNQQTCQFVPIVVREELTRLMSVQEHKSGVEGDHEHYKACKVEPEEGYLRPRKPPLLPPASLAIQILPKTTWSSTELFATDLHHALLHHLCWMDRKVPVPCLLLILEPERRMPSRNDIRYVLLGPKKLSNDLLNNEFEEVKKDTEKLMFPPQGFSKLTLTCNGWTNIQGRPLMNVMVVNKYGEMFHSSVDCRGIYKDAKWEADELMKMIEELEPENVLQFVANNAAVNRKAGDLIREKYPHIVSGGCVAHGLNLLAHDLGE</sequence>
<keyword evidence="4" id="KW-1185">Reference proteome</keyword>
<reference evidence="3 4" key="1">
    <citation type="submission" date="2024-09" db="EMBL/GenBank/DDBJ databases">
        <title>Chromosome-scale assembly of Riccia sorocarpa.</title>
        <authorList>
            <person name="Paukszto L."/>
        </authorList>
    </citation>
    <scope>NUCLEOTIDE SEQUENCE [LARGE SCALE GENOMIC DNA]</scope>
    <source>
        <strain evidence="3">LP-2024</strain>
        <tissue evidence="3">Aerial parts of the thallus</tissue>
    </source>
</reference>
<dbReference type="PANTHER" id="PTHR32166:SF123">
    <property type="entry name" value="BED-TYPE DOMAIN-CONTAINING PROTEIN"/>
    <property type="match status" value="1"/>
</dbReference>
<evidence type="ECO:0000256" key="1">
    <source>
        <dbReference type="SAM" id="MobiDB-lite"/>
    </source>
</evidence>
<feature type="region of interest" description="Disordered" evidence="1">
    <location>
        <begin position="1"/>
        <end position="23"/>
    </location>
</feature>